<protein>
    <recommendedName>
        <fullName evidence="3">DUF1330 domain-containing protein</fullName>
    </recommendedName>
</protein>
<proteinExistence type="predicted"/>
<name>A0ABY5PQD8_9ACTN</name>
<evidence type="ECO:0000313" key="2">
    <source>
        <dbReference type="Proteomes" id="UP001057738"/>
    </source>
</evidence>
<dbReference type="RefSeq" id="WP_183065805.1">
    <property type="nucleotide sequence ID" value="NZ_CP102514.1"/>
</dbReference>
<reference evidence="1" key="1">
    <citation type="submission" date="2022-08" db="EMBL/GenBank/DDBJ databases">
        <authorList>
            <person name="Tian L."/>
        </authorList>
    </citation>
    <scope>NUCLEOTIDE SEQUENCE</scope>
    <source>
        <strain evidence="1">CM253</strain>
    </source>
</reference>
<organism evidence="1 2">
    <name type="scientific">Streptomyces yangpuensis</name>
    <dbReference type="NCBI Taxonomy" id="1648182"/>
    <lineage>
        <taxon>Bacteria</taxon>
        <taxon>Bacillati</taxon>
        <taxon>Actinomycetota</taxon>
        <taxon>Actinomycetes</taxon>
        <taxon>Kitasatosporales</taxon>
        <taxon>Streptomycetaceae</taxon>
        <taxon>Streptomyces</taxon>
    </lineage>
</organism>
<dbReference type="Proteomes" id="UP001057738">
    <property type="component" value="Chromosome"/>
</dbReference>
<dbReference type="EMBL" id="CP102514">
    <property type="protein sequence ID" value="UUY46357.1"/>
    <property type="molecule type" value="Genomic_DNA"/>
</dbReference>
<dbReference type="GeneID" id="95572499"/>
<accession>A0ABY5PQD8</accession>
<keyword evidence="2" id="KW-1185">Reference proteome</keyword>
<evidence type="ECO:0000313" key="1">
    <source>
        <dbReference type="EMBL" id="UUY46357.1"/>
    </source>
</evidence>
<evidence type="ECO:0008006" key="3">
    <source>
        <dbReference type="Google" id="ProtNLM"/>
    </source>
</evidence>
<sequence length="141" mass="15258">MAELDQLPALELRPKGAVSIAGDPWAGARCVDDTGGAWLTATRFYAYGGTRKEVLEYYRREAAAAGWHPAGNLDTAFGAGFVVFCFQSADRPSITLDFASPEQLREYYGTEPHPASLLGVDARTWFSWSTEAMPDGSGISC</sequence>
<gene>
    <name evidence="1" type="ORF">NRK68_03465</name>
</gene>